<organism evidence="2 3">
    <name type="scientific">Ancylostoma caninum</name>
    <name type="common">Dog hookworm</name>
    <dbReference type="NCBI Taxonomy" id="29170"/>
    <lineage>
        <taxon>Eukaryota</taxon>
        <taxon>Metazoa</taxon>
        <taxon>Ecdysozoa</taxon>
        <taxon>Nematoda</taxon>
        <taxon>Chromadorea</taxon>
        <taxon>Rhabditida</taxon>
        <taxon>Rhabditina</taxon>
        <taxon>Rhabditomorpha</taxon>
        <taxon>Strongyloidea</taxon>
        <taxon>Ancylostomatidae</taxon>
        <taxon>Ancylostomatinae</taxon>
        <taxon>Ancylostoma</taxon>
    </lineage>
</organism>
<sequence>MLPEPSKGKKPESKENDKVQKTDKRRNSLTDSSTFSTSTSSNSSSVDSDEAAGLLGALCESKGTMTVPAENLCSSPADENTKDDFDQYRRAIRTNTSPAEECRRRHGFRSIADDVGNDFASSEKQSVNGETAAAVRPAIHTRKRAEKQRKEREKLEKKERDRAAAIQKRVEEAEASRQAAILASEKERLARDLLRKENRRGQHKLGPVHYGLVPPLFDSFM</sequence>
<feature type="compositionally biased region" description="Low complexity" evidence="1">
    <location>
        <begin position="29"/>
        <end position="46"/>
    </location>
</feature>
<name>A0A368G3W6_ANCCA</name>
<dbReference type="STRING" id="29170.A0A368G3W6"/>
<gene>
    <name evidence="2" type="ORF">ANCCAN_14971</name>
</gene>
<evidence type="ECO:0000313" key="2">
    <source>
        <dbReference type="EMBL" id="RCN39126.1"/>
    </source>
</evidence>
<accession>A0A368G3W6</accession>
<proteinExistence type="predicted"/>
<dbReference type="AlphaFoldDB" id="A0A368G3W6"/>
<feature type="region of interest" description="Disordered" evidence="1">
    <location>
        <begin position="1"/>
        <end position="49"/>
    </location>
</feature>
<dbReference type="Proteomes" id="UP000252519">
    <property type="component" value="Unassembled WGS sequence"/>
</dbReference>
<protein>
    <submittedName>
        <fullName evidence="2">Uncharacterized protein</fullName>
    </submittedName>
</protein>
<keyword evidence="3" id="KW-1185">Reference proteome</keyword>
<comment type="caution">
    <text evidence="2">The sequence shown here is derived from an EMBL/GenBank/DDBJ whole genome shotgun (WGS) entry which is preliminary data.</text>
</comment>
<evidence type="ECO:0000313" key="3">
    <source>
        <dbReference type="Proteomes" id="UP000252519"/>
    </source>
</evidence>
<reference evidence="2 3" key="1">
    <citation type="submission" date="2014-10" db="EMBL/GenBank/DDBJ databases">
        <title>Draft genome of the hookworm Ancylostoma caninum.</title>
        <authorList>
            <person name="Mitreva M."/>
        </authorList>
    </citation>
    <scope>NUCLEOTIDE SEQUENCE [LARGE SCALE GENOMIC DNA]</scope>
    <source>
        <strain evidence="2 3">Baltimore</strain>
    </source>
</reference>
<feature type="compositionally biased region" description="Basic and acidic residues" evidence="1">
    <location>
        <begin position="1"/>
        <end position="28"/>
    </location>
</feature>
<feature type="compositionally biased region" description="Basic and acidic residues" evidence="1">
    <location>
        <begin position="148"/>
        <end position="162"/>
    </location>
</feature>
<evidence type="ECO:0000256" key="1">
    <source>
        <dbReference type="SAM" id="MobiDB-lite"/>
    </source>
</evidence>
<feature type="compositionally biased region" description="Polar residues" evidence="1">
    <location>
        <begin position="119"/>
        <end position="129"/>
    </location>
</feature>
<dbReference type="EMBL" id="JOJR01000355">
    <property type="protein sequence ID" value="RCN39126.1"/>
    <property type="molecule type" value="Genomic_DNA"/>
</dbReference>
<feature type="region of interest" description="Disordered" evidence="1">
    <location>
        <begin position="119"/>
        <end position="162"/>
    </location>
</feature>